<comment type="caution">
    <text evidence="4">The sequence shown here is derived from an EMBL/GenBank/DDBJ whole genome shotgun (WGS) entry which is preliminary data.</text>
</comment>
<feature type="signal peptide" evidence="2">
    <location>
        <begin position="1"/>
        <end position="22"/>
    </location>
</feature>
<feature type="region of interest" description="Disordered" evidence="1">
    <location>
        <begin position="499"/>
        <end position="531"/>
    </location>
</feature>
<feature type="domain" description="Inactive serine protease scarface clip-domain" evidence="3">
    <location>
        <begin position="401"/>
        <end position="467"/>
    </location>
</feature>
<feature type="compositionally biased region" description="Low complexity" evidence="1">
    <location>
        <begin position="568"/>
        <end position="583"/>
    </location>
</feature>
<dbReference type="InterPro" id="IPR040973">
    <property type="entry name" value="CLIP_SPH_Scar"/>
</dbReference>
<feature type="compositionally biased region" description="Low complexity" evidence="1">
    <location>
        <begin position="364"/>
        <end position="381"/>
    </location>
</feature>
<feature type="compositionally biased region" description="Polar residues" evidence="1">
    <location>
        <begin position="291"/>
        <end position="303"/>
    </location>
</feature>
<feature type="domain" description="Inactive serine protease scarface clip-domain" evidence="3">
    <location>
        <begin position="186"/>
        <end position="252"/>
    </location>
</feature>
<feature type="compositionally biased region" description="Polar residues" evidence="1">
    <location>
        <begin position="611"/>
        <end position="634"/>
    </location>
</feature>
<organism evidence="4 5">
    <name type="scientific">Daphnia sinensis</name>
    <dbReference type="NCBI Taxonomy" id="1820382"/>
    <lineage>
        <taxon>Eukaryota</taxon>
        <taxon>Metazoa</taxon>
        <taxon>Ecdysozoa</taxon>
        <taxon>Arthropoda</taxon>
        <taxon>Crustacea</taxon>
        <taxon>Branchiopoda</taxon>
        <taxon>Diplostraca</taxon>
        <taxon>Cladocera</taxon>
        <taxon>Anomopoda</taxon>
        <taxon>Daphniidae</taxon>
        <taxon>Daphnia</taxon>
        <taxon>Daphnia similis group</taxon>
    </lineage>
</organism>
<protein>
    <recommendedName>
        <fullName evidence="3">Inactive serine protease scarface clip-domain domain-containing protein</fullName>
    </recommendedName>
</protein>
<feature type="compositionally biased region" description="Polar residues" evidence="1">
    <location>
        <begin position="382"/>
        <end position="392"/>
    </location>
</feature>
<feature type="compositionally biased region" description="Pro residues" evidence="1">
    <location>
        <begin position="584"/>
        <end position="594"/>
    </location>
</feature>
<feature type="compositionally biased region" description="Low complexity" evidence="1">
    <location>
        <begin position="152"/>
        <end position="167"/>
    </location>
</feature>
<feature type="region of interest" description="Disordered" evidence="1">
    <location>
        <begin position="152"/>
        <end position="177"/>
    </location>
</feature>
<evidence type="ECO:0000256" key="2">
    <source>
        <dbReference type="SAM" id="SignalP"/>
    </source>
</evidence>
<feature type="compositionally biased region" description="Polar residues" evidence="1">
    <location>
        <begin position="328"/>
        <end position="363"/>
    </location>
</feature>
<dbReference type="EMBL" id="WJBH02000003">
    <property type="protein sequence ID" value="KAI9561178.1"/>
    <property type="molecule type" value="Genomic_DNA"/>
</dbReference>
<feature type="compositionally biased region" description="Polar residues" evidence="1">
    <location>
        <begin position="508"/>
        <end position="518"/>
    </location>
</feature>
<name>A0AAD5PWX5_9CRUS</name>
<keyword evidence="5" id="KW-1185">Reference proteome</keyword>
<feature type="region of interest" description="Disordered" evidence="1">
    <location>
        <begin position="291"/>
        <end position="394"/>
    </location>
</feature>
<evidence type="ECO:0000313" key="5">
    <source>
        <dbReference type="Proteomes" id="UP000820818"/>
    </source>
</evidence>
<feature type="chain" id="PRO_5042087020" description="Inactive serine protease scarface clip-domain domain-containing protein" evidence="2">
    <location>
        <begin position="23"/>
        <end position="712"/>
    </location>
</feature>
<reference evidence="4 5" key="1">
    <citation type="submission" date="2022-05" db="EMBL/GenBank/DDBJ databases">
        <title>A multi-omics perspective on studying reproductive biology in Daphnia sinensis.</title>
        <authorList>
            <person name="Jia J."/>
        </authorList>
    </citation>
    <scope>NUCLEOTIDE SEQUENCE [LARGE SCALE GENOMIC DNA]</scope>
    <source>
        <strain evidence="4 5">WSL</strain>
    </source>
</reference>
<proteinExistence type="predicted"/>
<evidence type="ECO:0000259" key="3">
    <source>
        <dbReference type="Pfam" id="PF18399"/>
    </source>
</evidence>
<feature type="domain" description="Inactive serine protease scarface clip-domain" evidence="3">
    <location>
        <begin position="643"/>
        <end position="709"/>
    </location>
</feature>
<feature type="region of interest" description="Disordered" evidence="1">
    <location>
        <begin position="555"/>
        <end position="634"/>
    </location>
</feature>
<sequence length="712" mass="74653">MTCFSLATSVCLFVCLMQLADSNPYNNQRYSGHSFSSRSGPNGNGIAYSGSSYHSLGIQATAQQQPQQGRANNEQYWWQGAQSPFSESAAQNRGVSSGARAIDTSRAHARPLVPGCGGGKCFGAAAHSAVASSHSNSNGQQNFVSQQYLPPVAASSSHSAQAPHQSQNFGGAASQGQSSNVSPFPGCAAAMKCVTEEFCSVDGVMVNTPVRLSPYEKEHLRVPLMECTNPETNQVGFCCRDPLYEDPWPADMPMPGMTKLPTQPGGAALNRPVVSASAAAVSSNNGIPSVSSFNNGQSNGNRPTVTATAAVSTGSHGRPVSSVGAAASSFNQASPAQHGQQSQHYSPPSGTPSQRPFNQQPAGQAQRPATAYQPPTPTYQASQSQQQTNSLQGPPAPPFAGCAAAMKCVTEEYCSVDGVMVNTPVRLSPYEKEYLRVPLMECTNPETNQVGFCCRDPLYEDPWPADMPMPGMTKVPAQPSGASLNRPVVSASVAAVSSNNARPSVSSFNHGQSNGNRPTVTATAAVSSSSNGRPVVAQGAAVSFTQQGQQTNQFVIPTSAGPTPRPVSPQVAPASYQPPSQSYLPPPAQKPATPPHTASGFKPARPAYQQPAPSSHQPTYQASQSQINTASTLQGPPGGSFPGCAAAMKCVTEEFCSVDGVMVNTPVRLSPYEKEYLRVPLMACLNKDTNQEGFCCRDPLYNDPWPAGMPMP</sequence>
<accession>A0AAD5PWX5</accession>
<keyword evidence="2" id="KW-0732">Signal</keyword>
<dbReference type="Pfam" id="PF18399">
    <property type="entry name" value="CLIP_SPH_Scar"/>
    <property type="match status" value="3"/>
</dbReference>
<evidence type="ECO:0000256" key="1">
    <source>
        <dbReference type="SAM" id="MobiDB-lite"/>
    </source>
</evidence>
<dbReference type="Proteomes" id="UP000820818">
    <property type="component" value="Linkage Group LG3"/>
</dbReference>
<feature type="compositionally biased region" description="Low complexity" evidence="1">
    <location>
        <begin position="519"/>
        <end position="530"/>
    </location>
</feature>
<dbReference type="AlphaFoldDB" id="A0AAD5PWX5"/>
<gene>
    <name evidence="4" type="ORF">GHT06_012134</name>
</gene>
<evidence type="ECO:0000313" key="4">
    <source>
        <dbReference type="EMBL" id="KAI9561178.1"/>
    </source>
</evidence>